<name>A0A8H3ZP36_9PEZI</name>
<gene>
    <name evidence="7" type="ORF">GQ607_011808</name>
</gene>
<evidence type="ECO:0000256" key="3">
    <source>
        <dbReference type="ARBA" id="ARBA00022723"/>
    </source>
</evidence>
<protein>
    <submittedName>
        <fullName evidence="7">Putative alcohol dehydrogenase</fullName>
    </submittedName>
</protein>
<keyword evidence="8" id="KW-1185">Reference proteome</keyword>
<feature type="domain" description="Enoyl reductase (ER)" evidence="6">
    <location>
        <begin position="74"/>
        <end position="413"/>
    </location>
</feature>
<sequence length="417" mass="44439">MVSNSSCSLMIATEPGYGPILVVTGSIDECCSYDITSLPSQSYQSDKKLTCTMTQMTTPSIPPLMRAAQISEYGKPYELVERHVPEVRDNELLIRVHAAGFCHSDLQVLQGQFKSPLGMIPSHEPAGVIVKVGAKCSPAWKIGDRVGALNYKNSCGECSGCGLTKRTSGLLDPRFCDKRETAGFQHDGAFAEYLSIDPETTVRLPASLSFDQAAPLMCAGATVWGSLERATAGLSPSETVAVVGIGGLGHLGLQFATAMGFRTIAIDNRPAGRQLATEMPNEALKPALVVDSGAEDATAKIMDFTNGEGVAAVVVCTDSLAANNWALSILRIGGVMGVLGLPADAWRFDSSVIVFKELTIRGSYVASRTATERMMRIVEEAGVRSHITLVPFDGIPGVVEIYQDSAFRGRLVVQVTE</sequence>
<organism evidence="7 8">
    <name type="scientific">Colletotrichum asianum</name>
    <dbReference type="NCBI Taxonomy" id="702518"/>
    <lineage>
        <taxon>Eukaryota</taxon>
        <taxon>Fungi</taxon>
        <taxon>Dikarya</taxon>
        <taxon>Ascomycota</taxon>
        <taxon>Pezizomycotina</taxon>
        <taxon>Sordariomycetes</taxon>
        <taxon>Hypocreomycetidae</taxon>
        <taxon>Glomerellales</taxon>
        <taxon>Glomerellaceae</taxon>
        <taxon>Colletotrichum</taxon>
        <taxon>Colletotrichum gloeosporioides species complex</taxon>
    </lineage>
</organism>
<dbReference type="InterPro" id="IPR011032">
    <property type="entry name" value="GroES-like_sf"/>
</dbReference>
<dbReference type="SUPFAM" id="SSF50129">
    <property type="entry name" value="GroES-like"/>
    <property type="match status" value="1"/>
</dbReference>
<evidence type="ECO:0000256" key="1">
    <source>
        <dbReference type="ARBA" id="ARBA00001947"/>
    </source>
</evidence>
<dbReference type="Pfam" id="PF00107">
    <property type="entry name" value="ADH_zinc_N"/>
    <property type="match status" value="1"/>
</dbReference>
<evidence type="ECO:0000313" key="8">
    <source>
        <dbReference type="Proteomes" id="UP000434172"/>
    </source>
</evidence>
<evidence type="ECO:0000256" key="4">
    <source>
        <dbReference type="ARBA" id="ARBA00022833"/>
    </source>
</evidence>
<dbReference type="Pfam" id="PF08240">
    <property type="entry name" value="ADH_N"/>
    <property type="match status" value="1"/>
</dbReference>
<dbReference type="PANTHER" id="PTHR42940">
    <property type="entry name" value="ALCOHOL DEHYDROGENASE 1-RELATED"/>
    <property type="match status" value="1"/>
</dbReference>
<dbReference type="Proteomes" id="UP000434172">
    <property type="component" value="Unassembled WGS sequence"/>
</dbReference>
<evidence type="ECO:0000313" key="7">
    <source>
        <dbReference type="EMBL" id="KAF0320906.1"/>
    </source>
</evidence>
<evidence type="ECO:0000259" key="6">
    <source>
        <dbReference type="SMART" id="SM00829"/>
    </source>
</evidence>
<keyword evidence="4" id="KW-0862">Zinc</keyword>
<comment type="cofactor">
    <cofactor evidence="1">
        <name>Zn(2+)</name>
        <dbReference type="ChEBI" id="CHEBI:29105"/>
    </cofactor>
</comment>
<dbReference type="GO" id="GO:0004022">
    <property type="term" value="F:alcohol dehydrogenase (NAD+) activity"/>
    <property type="evidence" value="ECO:0007669"/>
    <property type="project" value="TreeGrafter"/>
</dbReference>
<dbReference type="SMART" id="SM00829">
    <property type="entry name" value="PKS_ER"/>
    <property type="match status" value="1"/>
</dbReference>
<evidence type="ECO:0000256" key="5">
    <source>
        <dbReference type="ARBA" id="ARBA00023002"/>
    </source>
</evidence>
<dbReference type="AlphaFoldDB" id="A0A8H3ZP36"/>
<dbReference type="GO" id="GO:0046872">
    <property type="term" value="F:metal ion binding"/>
    <property type="evidence" value="ECO:0007669"/>
    <property type="project" value="UniProtKB-KW"/>
</dbReference>
<dbReference type="InterPro" id="IPR013149">
    <property type="entry name" value="ADH-like_C"/>
</dbReference>
<dbReference type="GO" id="GO:0005737">
    <property type="term" value="C:cytoplasm"/>
    <property type="evidence" value="ECO:0007669"/>
    <property type="project" value="TreeGrafter"/>
</dbReference>
<dbReference type="Gene3D" id="3.40.50.720">
    <property type="entry name" value="NAD(P)-binding Rossmann-like Domain"/>
    <property type="match status" value="1"/>
</dbReference>
<comment type="caution">
    <text evidence="7">The sequence shown here is derived from an EMBL/GenBank/DDBJ whole genome shotgun (WGS) entry which is preliminary data.</text>
</comment>
<dbReference type="InterPro" id="IPR013154">
    <property type="entry name" value="ADH-like_N"/>
</dbReference>
<accession>A0A8H3ZP36</accession>
<dbReference type="InterPro" id="IPR036291">
    <property type="entry name" value="NAD(P)-bd_dom_sf"/>
</dbReference>
<reference evidence="7 8" key="1">
    <citation type="submission" date="2019-12" db="EMBL/GenBank/DDBJ databases">
        <title>A genome sequence resource for the geographically widespread anthracnose pathogen Colletotrichum asianum.</title>
        <authorList>
            <person name="Meng Y."/>
        </authorList>
    </citation>
    <scope>NUCLEOTIDE SEQUENCE [LARGE SCALE GENOMIC DNA]</scope>
    <source>
        <strain evidence="7 8">ICMP 18580</strain>
    </source>
</reference>
<keyword evidence="3" id="KW-0479">Metal-binding</keyword>
<keyword evidence="5" id="KW-0560">Oxidoreductase</keyword>
<dbReference type="InterPro" id="IPR020843">
    <property type="entry name" value="ER"/>
</dbReference>
<dbReference type="SUPFAM" id="SSF51735">
    <property type="entry name" value="NAD(P)-binding Rossmann-fold domains"/>
    <property type="match status" value="1"/>
</dbReference>
<dbReference type="EMBL" id="WOWK01000077">
    <property type="protein sequence ID" value="KAF0320906.1"/>
    <property type="molecule type" value="Genomic_DNA"/>
</dbReference>
<comment type="similarity">
    <text evidence="2">Belongs to the zinc-containing alcohol dehydrogenase family.</text>
</comment>
<dbReference type="CDD" id="cd08297">
    <property type="entry name" value="CAD3"/>
    <property type="match status" value="1"/>
</dbReference>
<dbReference type="PANTHER" id="PTHR42940:SF8">
    <property type="entry name" value="VACUOLAR PROTEIN SORTING-ASSOCIATED PROTEIN 11"/>
    <property type="match status" value="1"/>
</dbReference>
<proteinExistence type="inferred from homology"/>
<dbReference type="Gene3D" id="3.90.180.10">
    <property type="entry name" value="Medium-chain alcohol dehydrogenases, catalytic domain"/>
    <property type="match status" value="1"/>
</dbReference>
<evidence type="ECO:0000256" key="2">
    <source>
        <dbReference type="ARBA" id="ARBA00008072"/>
    </source>
</evidence>
<dbReference type="OrthoDB" id="256333at2759"/>